<evidence type="ECO:0000313" key="2">
    <source>
        <dbReference type="Proteomes" id="UP000250266"/>
    </source>
</evidence>
<organism evidence="1 2">
    <name type="scientific">Lepidopterella palustris CBS 459.81</name>
    <dbReference type="NCBI Taxonomy" id="1314670"/>
    <lineage>
        <taxon>Eukaryota</taxon>
        <taxon>Fungi</taxon>
        <taxon>Dikarya</taxon>
        <taxon>Ascomycota</taxon>
        <taxon>Pezizomycotina</taxon>
        <taxon>Dothideomycetes</taxon>
        <taxon>Pleosporomycetidae</taxon>
        <taxon>Mytilinidiales</taxon>
        <taxon>Argynnaceae</taxon>
        <taxon>Lepidopterella</taxon>
    </lineage>
</organism>
<dbReference type="Proteomes" id="UP000250266">
    <property type="component" value="Unassembled WGS sequence"/>
</dbReference>
<name>A0A8E2EGY0_9PEZI</name>
<gene>
    <name evidence="1" type="ORF">K432DRAFT_401707</name>
</gene>
<proteinExistence type="predicted"/>
<evidence type="ECO:0000313" key="1">
    <source>
        <dbReference type="EMBL" id="OCK83787.1"/>
    </source>
</evidence>
<protein>
    <submittedName>
        <fullName evidence="1">Uncharacterized protein</fullName>
    </submittedName>
</protein>
<dbReference type="OrthoDB" id="3940621at2759"/>
<dbReference type="EMBL" id="KV744852">
    <property type="protein sequence ID" value="OCK83787.1"/>
    <property type="molecule type" value="Genomic_DNA"/>
</dbReference>
<reference evidence="1 2" key="1">
    <citation type="journal article" date="2016" name="Nat. Commun.">
        <title>Ectomycorrhizal ecology is imprinted in the genome of the dominant symbiotic fungus Cenococcum geophilum.</title>
        <authorList>
            <consortium name="DOE Joint Genome Institute"/>
            <person name="Peter M."/>
            <person name="Kohler A."/>
            <person name="Ohm R.A."/>
            <person name="Kuo A."/>
            <person name="Krutzmann J."/>
            <person name="Morin E."/>
            <person name="Arend M."/>
            <person name="Barry K.W."/>
            <person name="Binder M."/>
            <person name="Choi C."/>
            <person name="Clum A."/>
            <person name="Copeland A."/>
            <person name="Grisel N."/>
            <person name="Haridas S."/>
            <person name="Kipfer T."/>
            <person name="LaButti K."/>
            <person name="Lindquist E."/>
            <person name="Lipzen A."/>
            <person name="Maire R."/>
            <person name="Meier B."/>
            <person name="Mihaltcheva S."/>
            <person name="Molinier V."/>
            <person name="Murat C."/>
            <person name="Poggeler S."/>
            <person name="Quandt C.A."/>
            <person name="Sperisen C."/>
            <person name="Tritt A."/>
            <person name="Tisserant E."/>
            <person name="Crous P.W."/>
            <person name="Henrissat B."/>
            <person name="Nehls U."/>
            <person name="Egli S."/>
            <person name="Spatafora J.W."/>
            <person name="Grigoriev I.V."/>
            <person name="Martin F.M."/>
        </authorList>
    </citation>
    <scope>NUCLEOTIDE SEQUENCE [LARGE SCALE GENOMIC DNA]</scope>
    <source>
        <strain evidence="1 2">CBS 459.81</strain>
    </source>
</reference>
<sequence length="444" mass="50852">MTSVPIPALGTLSTLPLELRYMVYEYLSETYICHVLEPVSLFQTNRHDPCIPLGFSRTSKTTWLELQQLQLIQPGRALKIHIRADGWLSNVHPSLFRSTWTQPSLSYFQNLHIVVHSPPKADPAQALLTRRNIISFATILSNSADPLPPTILDFSADPKPHWNNKQYRRTMLQRSYLPHDNNDIPANLLLFYHTGAAFLHLRKAASVQIRAPEAIFEYEDDVMFLERWQRAMVVQKPFGFYMDTLPALPPPPVPSSFENGNAATTTLPPPTQTDRAILVSLDITSLILDKLLDDLPGPTASRLRSERRRNWIHYTSWFDSIVSKLDHSPEGRTFMQSDIEEGYIWADDLMRMTDRTWRRSEERRDEDWMVEKEGTDDVLGRGVSTARCFCGGCKERVEDALVDDWSEDVEVLESFDGVEDWIMDGGLDRESRVPPTVGEKLKIE</sequence>
<dbReference type="AlphaFoldDB" id="A0A8E2EGY0"/>
<keyword evidence="2" id="KW-1185">Reference proteome</keyword>
<accession>A0A8E2EGY0</accession>